<dbReference type="Proteomes" id="UP001204621">
    <property type="component" value="Unassembled WGS sequence"/>
</dbReference>
<proteinExistence type="predicted"/>
<dbReference type="EMBL" id="JANUGU010000003">
    <property type="protein sequence ID" value="MCS0658866.1"/>
    <property type="molecule type" value="Genomic_DNA"/>
</dbReference>
<comment type="caution">
    <text evidence="1">The sequence shown here is derived from an EMBL/GenBank/DDBJ whole genome shotgun (WGS) entry which is preliminary data.</text>
</comment>
<dbReference type="InterPro" id="IPR036388">
    <property type="entry name" value="WH-like_DNA-bd_sf"/>
</dbReference>
<organism evidence="1 2">
    <name type="scientific">Massilia terrae</name>
    <dbReference type="NCBI Taxonomy" id="1811224"/>
    <lineage>
        <taxon>Bacteria</taxon>
        <taxon>Pseudomonadati</taxon>
        <taxon>Pseudomonadota</taxon>
        <taxon>Betaproteobacteria</taxon>
        <taxon>Burkholderiales</taxon>
        <taxon>Oxalobacteraceae</taxon>
        <taxon>Telluria group</taxon>
        <taxon>Massilia</taxon>
    </lineage>
</organism>
<keyword evidence="2" id="KW-1185">Reference proteome</keyword>
<evidence type="ECO:0000313" key="1">
    <source>
        <dbReference type="EMBL" id="MCS0658866.1"/>
    </source>
</evidence>
<dbReference type="Pfam" id="PF13730">
    <property type="entry name" value="HTH_36"/>
    <property type="match status" value="1"/>
</dbReference>
<dbReference type="Gene3D" id="1.10.10.10">
    <property type="entry name" value="Winged helix-like DNA-binding domain superfamily/Winged helix DNA-binding domain"/>
    <property type="match status" value="1"/>
</dbReference>
<dbReference type="RefSeq" id="WP_258812051.1">
    <property type="nucleotide sequence ID" value="NZ_JANUGU010000003.1"/>
</dbReference>
<protein>
    <submittedName>
        <fullName evidence="1">Helix-turn-helix domain-containing protein</fullName>
    </submittedName>
</protein>
<gene>
    <name evidence="1" type="ORF">NX778_12410</name>
</gene>
<sequence length="270" mass="29552">MSHKATDWAWGLQLSPTLKFIMIALAHAADDDGICWPSIRRVAWQCSVSTRTVQRAIQEFTVKGLLIVTSRFSATGRQKSNGYKLQLDNKAYHDKLSASPTIMRIDDDRLSGTGVTFDVRDGGDNIMSPLEPKYKSSEQPPLDVRTEVSGSLHFPPALTTDERTAARSIVLGIDQEVAQALLDELSATMERRAIKTTPIQWLGSVAERARKGQFEPTGGLAVAARRQQFQPPITHQRVSSETSSSSIAIARAAIATAKAVLAKAKEDHDD</sequence>
<reference evidence="1 2" key="1">
    <citation type="submission" date="2022-08" db="EMBL/GenBank/DDBJ databases">
        <title>Reclassification of Massilia species as members of the genera Telluria, Duganella, Pseudoduganella, Mokoshia gen. nov. and Zemynaea gen. nov. using orthogonal and non-orthogonal genome-based approaches.</title>
        <authorList>
            <person name="Bowman J.P."/>
        </authorList>
    </citation>
    <scope>NUCLEOTIDE SEQUENCE [LARGE SCALE GENOMIC DNA]</scope>
    <source>
        <strain evidence="1 2">JCM 31606</strain>
    </source>
</reference>
<accession>A0ABT2CZ63</accession>
<evidence type="ECO:0000313" key="2">
    <source>
        <dbReference type="Proteomes" id="UP001204621"/>
    </source>
</evidence>
<name>A0ABT2CZ63_9BURK</name>